<dbReference type="STRING" id="1293036.GCA_001315825_00527"/>
<dbReference type="EMBL" id="CP029287">
    <property type="protein sequence ID" value="AWS00021.1"/>
    <property type="molecule type" value="Genomic_DNA"/>
</dbReference>
<dbReference type="NCBIfam" id="NF001567">
    <property type="entry name" value="PRK00389.1"/>
    <property type="match status" value="1"/>
</dbReference>
<dbReference type="GO" id="GO:0005960">
    <property type="term" value="C:glycine cleavage complex"/>
    <property type="evidence" value="ECO:0007669"/>
    <property type="project" value="InterPro"/>
</dbReference>
<comment type="similarity">
    <text evidence="1">Belongs to the GcvT family.</text>
</comment>
<dbReference type="InterPro" id="IPR013977">
    <property type="entry name" value="GcvT_C"/>
</dbReference>
<dbReference type="AlphaFoldDB" id="A0A2U9IVA2"/>
<feature type="domain" description="Aminomethyltransferase C-terminal" evidence="9">
    <location>
        <begin position="269"/>
        <end position="346"/>
    </location>
</feature>
<dbReference type="InterPro" id="IPR029043">
    <property type="entry name" value="GcvT/YgfZ_C"/>
</dbReference>
<name>A0A2U9IVA2_9CREN</name>
<evidence type="ECO:0000313" key="10">
    <source>
        <dbReference type="EMBL" id="AWS00021.1"/>
    </source>
</evidence>
<dbReference type="Gene3D" id="4.10.1250.10">
    <property type="entry name" value="Aminomethyltransferase fragment"/>
    <property type="match status" value="1"/>
</dbReference>
<proteinExistence type="inferred from homology"/>
<dbReference type="KEGG" id="mhk:DFR87_10365"/>
<evidence type="ECO:0000256" key="7">
    <source>
        <dbReference type="PIRSR" id="PIRSR006487-1"/>
    </source>
</evidence>
<dbReference type="InterPro" id="IPR006223">
    <property type="entry name" value="GcvT"/>
</dbReference>
<dbReference type="RefSeq" id="WP_054836202.1">
    <property type="nucleotide sequence ID" value="NZ_BBBA01000002.1"/>
</dbReference>
<dbReference type="PANTHER" id="PTHR43757:SF2">
    <property type="entry name" value="AMINOMETHYLTRANSFERASE, MITOCHONDRIAL"/>
    <property type="match status" value="1"/>
</dbReference>
<dbReference type="GO" id="GO:0004047">
    <property type="term" value="F:aminomethyltransferase activity"/>
    <property type="evidence" value="ECO:0007669"/>
    <property type="project" value="UniProtKB-EC"/>
</dbReference>
<accession>A0A2U9IVA2</accession>
<sequence length="347" mass="39175">MFWTPLINFEEKLGANIGEFAGWKMPMTYSSYQEEHMAVRTKSAFFDLSHMGRLRVKGKLQEIENLIAKKLSDAPAGTMIGPTAFLNDKAGFIDDVMTYKVSDSEFLIVTNAINREKVTAWIRRNSSLEVEDLTFDLVLVAVQGRGIWDVVERIDLAPLQFRLNTKFEGQDVFLVSRSGWTGEDGLEFWSKPENAQVILERLLTRGMKGAGLVARDSLRLEMGFVLYGEDIGEDVNPVEARYWVYSLDKDFIGKEALLDTLKRGVDKLRIGFKLPKNQRVIPRNSSKIKIAGVEIGQVTSSTYSPFLSRVIGMGYLSSRHFFMGGTAEIEVRGKDYSVKLSDFPLLK</sequence>
<dbReference type="GO" id="GO:0008483">
    <property type="term" value="F:transaminase activity"/>
    <property type="evidence" value="ECO:0007669"/>
    <property type="project" value="UniProtKB-KW"/>
</dbReference>
<comment type="catalytic activity">
    <reaction evidence="6">
        <text>N(6)-[(R)-S(8)-aminomethyldihydrolipoyl]-L-lysyl-[protein] + (6S)-5,6,7,8-tetrahydrofolate = N(6)-[(R)-dihydrolipoyl]-L-lysyl-[protein] + (6R)-5,10-methylene-5,6,7,8-tetrahydrofolate + NH4(+)</text>
        <dbReference type="Rhea" id="RHEA:16945"/>
        <dbReference type="Rhea" id="RHEA-COMP:10475"/>
        <dbReference type="Rhea" id="RHEA-COMP:10492"/>
        <dbReference type="ChEBI" id="CHEBI:15636"/>
        <dbReference type="ChEBI" id="CHEBI:28938"/>
        <dbReference type="ChEBI" id="CHEBI:57453"/>
        <dbReference type="ChEBI" id="CHEBI:83100"/>
        <dbReference type="ChEBI" id="CHEBI:83143"/>
        <dbReference type="EC" id="2.1.2.10"/>
    </reaction>
</comment>
<evidence type="ECO:0000259" key="8">
    <source>
        <dbReference type="Pfam" id="PF01571"/>
    </source>
</evidence>
<dbReference type="GeneID" id="36835749"/>
<dbReference type="InterPro" id="IPR006222">
    <property type="entry name" value="GCVT_N"/>
</dbReference>
<evidence type="ECO:0000256" key="4">
    <source>
        <dbReference type="ARBA" id="ARBA00022679"/>
    </source>
</evidence>
<dbReference type="GO" id="GO:0032259">
    <property type="term" value="P:methylation"/>
    <property type="evidence" value="ECO:0007669"/>
    <property type="project" value="UniProtKB-KW"/>
</dbReference>
<keyword evidence="10" id="KW-0489">Methyltransferase</keyword>
<dbReference type="Gene3D" id="3.30.1360.120">
    <property type="entry name" value="Probable tRNA modification gtpase trme, domain 1"/>
    <property type="match status" value="1"/>
</dbReference>
<gene>
    <name evidence="10" type="primary">gcvT</name>
    <name evidence="10" type="ORF">DFR87_10365</name>
</gene>
<dbReference type="Proteomes" id="UP000247586">
    <property type="component" value="Chromosome"/>
</dbReference>
<dbReference type="NCBIfam" id="TIGR00528">
    <property type="entry name" value="gcvT"/>
    <property type="match status" value="1"/>
</dbReference>
<dbReference type="InterPro" id="IPR027266">
    <property type="entry name" value="TrmE/GcvT-like"/>
</dbReference>
<keyword evidence="11" id="KW-1185">Reference proteome</keyword>
<dbReference type="SUPFAM" id="SSF103025">
    <property type="entry name" value="Folate-binding domain"/>
    <property type="match status" value="1"/>
</dbReference>
<dbReference type="GO" id="GO:0008168">
    <property type="term" value="F:methyltransferase activity"/>
    <property type="evidence" value="ECO:0007669"/>
    <property type="project" value="UniProtKB-KW"/>
</dbReference>
<keyword evidence="3" id="KW-0032">Aminotransferase</keyword>
<feature type="domain" description="GCVT N-terminal" evidence="8">
    <location>
        <begin position="10"/>
        <end position="241"/>
    </location>
</feature>
<evidence type="ECO:0000256" key="6">
    <source>
        <dbReference type="ARBA" id="ARBA00047665"/>
    </source>
</evidence>
<dbReference type="Gene3D" id="3.30.70.1400">
    <property type="entry name" value="Aminomethyltransferase beta-barrel domains"/>
    <property type="match status" value="1"/>
</dbReference>
<evidence type="ECO:0000256" key="2">
    <source>
        <dbReference type="ARBA" id="ARBA00012616"/>
    </source>
</evidence>
<evidence type="ECO:0000256" key="5">
    <source>
        <dbReference type="ARBA" id="ARBA00031395"/>
    </source>
</evidence>
<evidence type="ECO:0000259" key="9">
    <source>
        <dbReference type="Pfam" id="PF08669"/>
    </source>
</evidence>
<dbReference type="InterPro" id="IPR028896">
    <property type="entry name" value="GcvT/YgfZ/DmdA"/>
</dbReference>
<keyword evidence="4 10" id="KW-0808">Transferase</keyword>
<evidence type="ECO:0000313" key="11">
    <source>
        <dbReference type="Proteomes" id="UP000247586"/>
    </source>
</evidence>
<dbReference type="PANTHER" id="PTHR43757">
    <property type="entry name" value="AMINOMETHYLTRANSFERASE"/>
    <property type="match status" value="1"/>
</dbReference>
<reference evidence="10" key="1">
    <citation type="submission" date="2018-05" db="EMBL/GenBank/DDBJ databases">
        <title>Complete Genome Sequences of Extremely Thermoacidophilic, Metal-Mobilizing Type-Strain Members of the Archaeal Family Sulfolobaceae: Acidianus brierleyi DSM-1651T, Acidianus sulfidivorans DSM-18786T, Metallosphaera hakonensis DSM-7519T, and Metallosphaera prunae DSM-10039T.</title>
        <authorList>
            <person name="Counts J.A."/>
            <person name="Kelly R.M."/>
        </authorList>
    </citation>
    <scope>NUCLEOTIDE SEQUENCE [LARGE SCALE GENOMIC DNA]</scope>
    <source>
        <strain evidence="10">HO1-1</strain>
    </source>
</reference>
<dbReference type="PIRSF" id="PIRSF006487">
    <property type="entry name" value="GcvT"/>
    <property type="match status" value="1"/>
</dbReference>
<evidence type="ECO:0000256" key="1">
    <source>
        <dbReference type="ARBA" id="ARBA00008609"/>
    </source>
</evidence>
<dbReference type="Pfam" id="PF01571">
    <property type="entry name" value="GCV_T"/>
    <property type="match status" value="1"/>
</dbReference>
<dbReference type="Pfam" id="PF08669">
    <property type="entry name" value="GCV_T_C"/>
    <property type="match status" value="1"/>
</dbReference>
<dbReference type="SUPFAM" id="SSF101790">
    <property type="entry name" value="Aminomethyltransferase beta-barrel domain"/>
    <property type="match status" value="1"/>
</dbReference>
<dbReference type="Gene3D" id="2.40.30.110">
    <property type="entry name" value="Aminomethyltransferase beta-barrel domains"/>
    <property type="match status" value="1"/>
</dbReference>
<dbReference type="OrthoDB" id="2001at2157"/>
<organism evidence="10 11">
    <name type="scientific">Metallosphaera hakonensis JCM 8857 = DSM 7519</name>
    <dbReference type="NCBI Taxonomy" id="1293036"/>
    <lineage>
        <taxon>Archaea</taxon>
        <taxon>Thermoproteota</taxon>
        <taxon>Thermoprotei</taxon>
        <taxon>Sulfolobales</taxon>
        <taxon>Sulfolobaceae</taxon>
        <taxon>Metallosphaera</taxon>
    </lineage>
</organism>
<protein>
    <recommendedName>
        <fullName evidence="2">aminomethyltransferase</fullName>
        <ecNumber evidence="2">2.1.2.10</ecNumber>
    </recommendedName>
    <alternativeName>
        <fullName evidence="5">Glycine cleavage system T protein</fullName>
    </alternativeName>
</protein>
<dbReference type="GO" id="GO:0006546">
    <property type="term" value="P:glycine catabolic process"/>
    <property type="evidence" value="ECO:0007669"/>
    <property type="project" value="InterPro"/>
</dbReference>
<evidence type="ECO:0000256" key="3">
    <source>
        <dbReference type="ARBA" id="ARBA00022576"/>
    </source>
</evidence>
<feature type="binding site" evidence="7">
    <location>
        <position position="187"/>
    </location>
    <ligand>
        <name>substrate</name>
    </ligand>
</feature>
<dbReference type="EC" id="2.1.2.10" evidence="2"/>